<name>A0A6A3MVI4_9STRA</name>
<dbReference type="InterPro" id="IPR035892">
    <property type="entry name" value="C2_domain_sf"/>
</dbReference>
<dbReference type="InterPro" id="IPR025939">
    <property type="entry name" value="Aida_C"/>
</dbReference>
<dbReference type="OrthoDB" id="428576at2759"/>
<dbReference type="InterPro" id="IPR023421">
    <property type="entry name" value="AIDA_N"/>
</dbReference>
<dbReference type="GO" id="GO:0046329">
    <property type="term" value="P:negative regulation of JNK cascade"/>
    <property type="evidence" value="ECO:0007669"/>
    <property type="project" value="UniProtKB-ARBA"/>
</dbReference>
<dbReference type="PANTHER" id="PTHR28654">
    <property type="entry name" value="AXIN INTERACTOR, DORSALIZATION-ASSOCIATED PROTEIN"/>
    <property type="match status" value="1"/>
</dbReference>
<comment type="similarity">
    <text evidence="1">Belongs to the AIDA family.</text>
</comment>
<dbReference type="PANTHER" id="PTHR28654:SF1">
    <property type="entry name" value="AXIN INTERACTOR, DORSALIZATION-ASSOCIATED PROTEIN"/>
    <property type="match status" value="1"/>
</dbReference>
<dbReference type="AlphaFoldDB" id="A0A6A3MVI4"/>
<dbReference type="FunFam" id="2.60.40.150:FF:000059">
    <property type="entry name" value="Axin interactor, dorsalization-associated protein"/>
    <property type="match status" value="1"/>
</dbReference>
<dbReference type="Proteomes" id="UP000429607">
    <property type="component" value="Unassembled WGS sequence"/>
</dbReference>
<dbReference type="GO" id="GO:0016020">
    <property type="term" value="C:membrane"/>
    <property type="evidence" value="ECO:0007669"/>
    <property type="project" value="TreeGrafter"/>
</dbReference>
<evidence type="ECO:0000256" key="1">
    <source>
        <dbReference type="ARBA" id="ARBA00007205"/>
    </source>
</evidence>
<dbReference type="Gene3D" id="2.60.40.150">
    <property type="entry name" value="C2 domain"/>
    <property type="match status" value="1"/>
</dbReference>
<accession>A0A6A3MVI4</accession>
<keyword evidence="2" id="KW-0217">Developmental protein</keyword>
<keyword evidence="9" id="KW-1185">Reference proteome</keyword>
<dbReference type="Gene3D" id="1.20.120.360">
    <property type="entry name" value="Axin interactor, dorsalization-associated protein, N-terminal domain"/>
    <property type="match status" value="1"/>
</dbReference>
<dbReference type="SUPFAM" id="SSF109779">
    <property type="entry name" value="Domain from hypothetical 2610208m17rik protein"/>
    <property type="match status" value="1"/>
</dbReference>
<evidence type="ECO:0000256" key="2">
    <source>
        <dbReference type="ARBA" id="ARBA00022473"/>
    </source>
</evidence>
<reference evidence="8 10" key="1">
    <citation type="submission" date="2018-09" db="EMBL/GenBank/DDBJ databases">
        <title>Genomic investigation of the strawberry pathogen Phytophthora fragariae indicates pathogenicity is determined by transcriptional variation in three key races.</title>
        <authorList>
            <person name="Adams T.M."/>
            <person name="Armitage A.D."/>
            <person name="Sobczyk M.K."/>
            <person name="Bates H.J."/>
            <person name="Dunwell J.M."/>
            <person name="Nellist C.F."/>
            <person name="Harrison R.J."/>
        </authorList>
    </citation>
    <scope>NUCLEOTIDE SEQUENCE [LARGE SCALE GENOMIC DNA]</scope>
    <source>
        <strain evidence="6 8">SCRP249</strain>
        <strain evidence="5 10">SCRP324</strain>
        <strain evidence="7 9">SCRP333</strain>
    </source>
</reference>
<sequence length="292" mass="32792">MEDVAKLHAAWCKSLQQAVETDAWGQVVEAVEAYERLAGRITKAIPVCKHLTAPQKDVIEKVVVALEMRAKCLSSVDGKRKPTKEDMEDVLDALRGALSDEPEVFPLDVTRAIRSKTRESGKKEIDEIDDGAAAELVEATSQVAVMRSPGATYLDIRITKIGLKDASVYVNPTMAVSVFDYSGKAMEETRETGAGVCSEPRHVTFNANVQLATNLRKMEDHGAAITFEFFHYKAKKRKKSCRCWALLELDEIKDGPVVLELYQKPMDPKRKRIHLFTEKELYLQLELRLQNL</sequence>
<evidence type="ECO:0000313" key="8">
    <source>
        <dbReference type="Proteomes" id="UP000429607"/>
    </source>
</evidence>
<gene>
    <name evidence="6" type="ORF">PR001_g10276</name>
    <name evidence="5" type="ORF">PR002_g10407</name>
    <name evidence="7" type="ORF">PR003_g10629</name>
</gene>
<evidence type="ECO:0000313" key="5">
    <source>
        <dbReference type="EMBL" id="KAE9028400.1"/>
    </source>
</evidence>
<dbReference type="GO" id="GO:0035091">
    <property type="term" value="F:phosphatidylinositol binding"/>
    <property type="evidence" value="ECO:0007669"/>
    <property type="project" value="TreeGrafter"/>
</dbReference>
<dbReference type="Pfam" id="PF14186">
    <property type="entry name" value="Aida_C2"/>
    <property type="match status" value="1"/>
</dbReference>
<dbReference type="FunFam" id="1.20.120.360:FF:000001">
    <property type="entry name" value="Axin interactor, dorsalization-associated protein"/>
    <property type="match status" value="1"/>
</dbReference>
<comment type="function">
    <text evidence="3">Acts as a ventralizing factor during embryogenesis. Inhibits axin-mediated JNK activation by binding axin and disrupting axin homodimerization. This in turn antagonizes a Wnt/beta-catenin-independent dorsalization pathway activated by AXIN/JNK-signaling.</text>
</comment>
<dbReference type="EMBL" id="QXFT01000587">
    <property type="protein sequence ID" value="KAE9340177.1"/>
    <property type="molecule type" value="Genomic_DNA"/>
</dbReference>
<dbReference type="Pfam" id="PF08910">
    <property type="entry name" value="Aida_N"/>
    <property type="match status" value="1"/>
</dbReference>
<evidence type="ECO:0000313" key="6">
    <source>
        <dbReference type="EMBL" id="KAE9033190.1"/>
    </source>
</evidence>
<organism evidence="6 8">
    <name type="scientific">Phytophthora rubi</name>
    <dbReference type="NCBI Taxonomy" id="129364"/>
    <lineage>
        <taxon>Eukaryota</taxon>
        <taxon>Sar</taxon>
        <taxon>Stramenopiles</taxon>
        <taxon>Oomycota</taxon>
        <taxon>Peronosporomycetes</taxon>
        <taxon>Peronosporales</taxon>
        <taxon>Peronosporaceae</taxon>
        <taxon>Phytophthora</taxon>
    </lineage>
</organism>
<dbReference type="InterPro" id="IPR036818">
    <property type="entry name" value="AIDA_N_sf"/>
</dbReference>
<dbReference type="EMBL" id="QXFU01000588">
    <property type="protein sequence ID" value="KAE9028400.1"/>
    <property type="molecule type" value="Genomic_DNA"/>
</dbReference>
<comment type="caution">
    <text evidence="6">The sequence shown here is derived from an EMBL/GenBank/DDBJ whole genome shotgun (WGS) entry which is preliminary data.</text>
</comment>
<evidence type="ECO:0000313" key="9">
    <source>
        <dbReference type="Proteomes" id="UP000434957"/>
    </source>
</evidence>
<evidence type="ECO:0000256" key="3">
    <source>
        <dbReference type="ARBA" id="ARBA00059715"/>
    </source>
</evidence>
<proteinExistence type="inferred from homology"/>
<dbReference type="PROSITE" id="PS51911">
    <property type="entry name" value="C2_AIDA"/>
    <property type="match status" value="1"/>
</dbReference>
<evidence type="ECO:0000313" key="7">
    <source>
        <dbReference type="EMBL" id="KAE9340177.1"/>
    </source>
</evidence>
<dbReference type="Proteomes" id="UP000435112">
    <property type="component" value="Unassembled WGS sequence"/>
</dbReference>
<dbReference type="EMBL" id="QXFV01000598">
    <property type="protein sequence ID" value="KAE9033190.1"/>
    <property type="molecule type" value="Genomic_DNA"/>
</dbReference>
<feature type="domain" description="C2 Aida-type" evidence="4">
    <location>
        <begin position="142"/>
        <end position="290"/>
    </location>
</feature>
<protein>
    <recommendedName>
        <fullName evidence="4">C2 Aida-type domain-containing protein</fullName>
    </recommendedName>
</protein>
<evidence type="ECO:0000259" key="4">
    <source>
        <dbReference type="PROSITE" id="PS51911"/>
    </source>
</evidence>
<evidence type="ECO:0000313" key="10">
    <source>
        <dbReference type="Proteomes" id="UP000435112"/>
    </source>
</evidence>
<dbReference type="Proteomes" id="UP000434957">
    <property type="component" value="Unassembled WGS sequence"/>
</dbReference>